<gene>
    <name evidence="1" type="ORF">Sradi_4369200</name>
</gene>
<comment type="caution">
    <text evidence="1">The sequence shown here is derived from an EMBL/GenBank/DDBJ whole genome shotgun (WGS) entry which is preliminary data.</text>
</comment>
<evidence type="ECO:0000313" key="1">
    <source>
        <dbReference type="EMBL" id="KAL0345379.1"/>
    </source>
</evidence>
<reference evidence="1" key="2">
    <citation type="journal article" date="2024" name="Plant">
        <title>Genomic evolution and insights into agronomic trait innovations of Sesamum species.</title>
        <authorList>
            <person name="Miao H."/>
            <person name="Wang L."/>
            <person name="Qu L."/>
            <person name="Liu H."/>
            <person name="Sun Y."/>
            <person name="Le M."/>
            <person name="Wang Q."/>
            <person name="Wei S."/>
            <person name="Zheng Y."/>
            <person name="Lin W."/>
            <person name="Duan Y."/>
            <person name="Cao H."/>
            <person name="Xiong S."/>
            <person name="Wang X."/>
            <person name="Wei L."/>
            <person name="Li C."/>
            <person name="Ma Q."/>
            <person name="Ju M."/>
            <person name="Zhao R."/>
            <person name="Li G."/>
            <person name="Mu C."/>
            <person name="Tian Q."/>
            <person name="Mei H."/>
            <person name="Zhang T."/>
            <person name="Gao T."/>
            <person name="Zhang H."/>
        </authorList>
    </citation>
    <scope>NUCLEOTIDE SEQUENCE</scope>
    <source>
        <strain evidence="1">G02</strain>
    </source>
</reference>
<name>A0AAW2NNP7_SESRA</name>
<dbReference type="EMBL" id="JACGWJ010000019">
    <property type="protein sequence ID" value="KAL0345379.1"/>
    <property type="molecule type" value="Genomic_DNA"/>
</dbReference>
<organism evidence="1">
    <name type="scientific">Sesamum radiatum</name>
    <name type="common">Black benniseed</name>
    <dbReference type="NCBI Taxonomy" id="300843"/>
    <lineage>
        <taxon>Eukaryota</taxon>
        <taxon>Viridiplantae</taxon>
        <taxon>Streptophyta</taxon>
        <taxon>Embryophyta</taxon>
        <taxon>Tracheophyta</taxon>
        <taxon>Spermatophyta</taxon>
        <taxon>Magnoliopsida</taxon>
        <taxon>eudicotyledons</taxon>
        <taxon>Gunneridae</taxon>
        <taxon>Pentapetalae</taxon>
        <taxon>asterids</taxon>
        <taxon>lamiids</taxon>
        <taxon>Lamiales</taxon>
        <taxon>Pedaliaceae</taxon>
        <taxon>Sesamum</taxon>
    </lineage>
</organism>
<proteinExistence type="predicted"/>
<dbReference type="AlphaFoldDB" id="A0AAW2NNP7"/>
<reference evidence="1" key="1">
    <citation type="submission" date="2020-06" db="EMBL/GenBank/DDBJ databases">
        <authorList>
            <person name="Li T."/>
            <person name="Hu X."/>
            <person name="Zhang T."/>
            <person name="Song X."/>
            <person name="Zhang H."/>
            <person name="Dai N."/>
            <person name="Sheng W."/>
            <person name="Hou X."/>
            <person name="Wei L."/>
        </authorList>
    </citation>
    <scope>NUCLEOTIDE SEQUENCE</scope>
    <source>
        <strain evidence="1">G02</strain>
        <tissue evidence="1">Leaf</tissue>
    </source>
</reference>
<sequence>MIMGGRGGCFDLKSNFGHVHRKVKELVDQLAGLDKDPIHTEDSLARSWLRHELDEFLSRKKIIWKQRGKAHWLSEGDRNTPFFHAEVSARQRKNSISRLRNKEGEWCLSKEGIQQIISAYFQDYFGLPILQRMRLLRFLMG</sequence>
<evidence type="ECO:0008006" key="2">
    <source>
        <dbReference type="Google" id="ProtNLM"/>
    </source>
</evidence>
<accession>A0AAW2NNP7</accession>
<protein>
    <recommendedName>
        <fullName evidence="2">Transposon TX1</fullName>
    </recommendedName>
</protein>